<evidence type="ECO:0000259" key="1">
    <source>
        <dbReference type="Pfam" id="PF00561"/>
    </source>
</evidence>
<dbReference type="InterPro" id="IPR029058">
    <property type="entry name" value="AB_hydrolase_fold"/>
</dbReference>
<name>A0A060TD30_BLAAD</name>
<organism evidence="2">
    <name type="scientific">Blastobotrys adeninivorans</name>
    <name type="common">Yeast</name>
    <name type="synonym">Arxula adeninivorans</name>
    <dbReference type="NCBI Taxonomy" id="409370"/>
    <lineage>
        <taxon>Eukaryota</taxon>
        <taxon>Fungi</taxon>
        <taxon>Dikarya</taxon>
        <taxon>Ascomycota</taxon>
        <taxon>Saccharomycotina</taxon>
        <taxon>Dipodascomycetes</taxon>
        <taxon>Dipodascales</taxon>
        <taxon>Trichomonascaceae</taxon>
        <taxon>Blastobotrys</taxon>
    </lineage>
</organism>
<reference evidence="2" key="2">
    <citation type="submission" date="2014-06" db="EMBL/GenBank/DDBJ databases">
        <title>The complete genome of Blastobotrys (Arxula) adeninivorans LS3 - a yeast of biotechnological interest.</title>
        <authorList>
            <person name="Kunze G."/>
            <person name="Gaillardin C."/>
            <person name="Czernicka M."/>
            <person name="Durrens P."/>
            <person name="Martin T."/>
            <person name="Boer E."/>
            <person name="Gabaldon T."/>
            <person name="Cruz J."/>
            <person name="Talla E."/>
            <person name="Marck C."/>
            <person name="Goffeau A."/>
            <person name="Barbe V."/>
            <person name="Baret P."/>
            <person name="Baronian K."/>
            <person name="Beier S."/>
            <person name="Bleykasten C."/>
            <person name="Bode R."/>
            <person name="Casaregola S."/>
            <person name="Despons L."/>
            <person name="Fairhead C."/>
            <person name="Giersberg M."/>
            <person name="Gierski P."/>
            <person name="Hahnel U."/>
            <person name="Hartmann A."/>
            <person name="Jankowska D."/>
            <person name="Jubin C."/>
            <person name="Jung P."/>
            <person name="Lafontaine I."/>
            <person name="Leh-Louis V."/>
            <person name="Lemaire M."/>
            <person name="Marcet-Houben M."/>
            <person name="Mascher M."/>
            <person name="Morel G."/>
            <person name="Richard G.-F."/>
            <person name="Riechen J."/>
            <person name="Sacerdot C."/>
            <person name="Sarkar A."/>
            <person name="Savel G."/>
            <person name="Schacherer J."/>
            <person name="Sherman D."/>
            <person name="Straub M.-L."/>
            <person name="Stein N."/>
            <person name="Thierry A."/>
            <person name="Trautwein-Schult A."/>
            <person name="Westhof E."/>
            <person name="Worch S."/>
            <person name="Dujon B."/>
            <person name="Souciet J.-L."/>
            <person name="Wincker P."/>
            <person name="Scholz U."/>
            <person name="Neuveglise N."/>
        </authorList>
    </citation>
    <scope>NUCLEOTIDE SEQUENCE</scope>
    <source>
        <strain evidence="2">LS3</strain>
    </source>
</reference>
<gene>
    <name evidence="2" type="ORF">GNLVRS02_ARAD1D44572g</name>
</gene>
<reference evidence="2" key="1">
    <citation type="submission" date="2014-02" db="EMBL/GenBank/DDBJ databases">
        <authorList>
            <person name="Genoscope - CEA"/>
        </authorList>
    </citation>
    <scope>NUCLEOTIDE SEQUENCE</scope>
    <source>
        <strain evidence="2">LS3</strain>
    </source>
</reference>
<dbReference type="Gene3D" id="3.40.50.1820">
    <property type="entry name" value="alpha/beta hydrolase"/>
    <property type="match status" value="1"/>
</dbReference>
<protein>
    <submittedName>
        <fullName evidence="2">ARAD1D44572p</fullName>
    </submittedName>
</protein>
<dbReference type="Pfam" id="PF00561">
    <property type="entry name" value="Abhydrolase_1"/>
    <property type="match status" value="1"/>
</dbReference>
<dbReference type="SUPFAM" id="SSF53474">
    <property type="entry name" value="alpha/beta-Hydrolases"/>
    <property type="match status" value="1"/>
</dbReference>
<dbReference type="PRINTS" id="PR00111">
    <property type="entry name" value="ABHYDROLASE"/>
</dbReference>
<proteinExistence type="predicted"/>
<dbReference type="PANTHER" id="PTHR43329">
    <property type="entry name" value="EPOXIDE HYDROLASE"/>
    <property type="match status" value="1"/>
</dbReference>
<dbReference type="EMBL" id="HG937694">
    <property type="protein sequence ID" value="CDP38873.1"/>
    <property type="molecule type" value="Genomic_DNA"/>
</dbReference>
<sequence length="324" mass="36417">MIEQKHDWAKFRNVNCELNEELFPGFTQFDIETDPDQGVVIHGIHKPQDGGTPPLLLLHGFPECHFMWRKVAPTLAQHYSVVAVDLRGYGASTNGKDYSKRAMARDCVTVMDKLGYSAFYLCGHDRGGRVAHALSVDYPSKVIKVMLLDIVPGLNMYEKMSFTLGKLYYHWFFLIQQHPMPEKMIAADPMNFLSAAVGNLGNSTLESSPFESCINIYASRMASVEGVTGMCEDYRAGASVDLLHTKEDIAVGRKISPQLKVVWGTQGVVARCFPNVLDIWKTYAKNVSGETVDCGHYIPEELPEETLRLIYDFFPLIKKVQLEL</sequence>
<dbReference type="PhylomeDB" id="A0A060TD30"/>
<evidence type="ECO:0000313" key="2">
    <source>
        <dbReference type="EMBL" id="CDP38873.1"/>
    </source>
</evidence>
<accession>A0A060TD30</accession>
<dbReference type="AlphaFoldDB" id="A0A060TD30"/>
<dbReference type="InterPro" id="IPR000073">
    <property type="entry name" value="AB_hydrolase_1"/>
</dbReference>
<feature type="domain" description="AB hydrolase-1" evidence="1">
    <location>
        <begin position="53"/>
        <end position="150"/>
    </location>
</feature>